<gene>
    <name evidence="3" type="primary">aes1</name>
    <name evidence="3" type="ORF">Mpt1_c02950</name>
</gene>
<dbReference type="InterPro" id="IPR050300">
    <property type="entry name" value="GDXG_lipolytic_enzyme"/>
</dbReference>
<dbReference type="KEGG" id="mear:Mpt1_c02950"/>
<keyword evidence="1" id="KW-0378">Hydrolase</keyword>
<dbReference type="InterPro" id="IPR029058">
    <property type="entry name" value="AB_hydrolase_fold"/>
</dbReference>
<keyword evidence="4" id="KW-1185">Reference proteome</keyword>
<dbReference type="InterPro" id="IPR013094">
    <property type="entry name" value="AB_hydrolase_3"/>
</dbReference>
<dbReference type="GeneID" id="24817967"/>
<accession>A0A0A7LAU4</accession>
<protein>
    <submittedName>
        <fullName evidence="3">Aes1 protein</fullName>
    </submittedName>
</protein>
<dbReference type="OrthoDB" id="33195at2157"/>
<dbReference type="STRING" id="1577791.Mpt1_c02950"/>
<dbReference type="Proteomes" id="UP000030787">
    <property type="component" value="Chromosome"/>
</dbReference>
<dbReference type="PANTHER" id="PTHR48081">
    <property type="entry name" value="AB HYDROLASE SUPERFAMILY PROTEIN C4A8.06C"/>
    <property type="match status" value="1"/>
</dbReference>
<dbReference type="AlphaFoldDB" id="A0A0A7LAU4"/>
<dbReference type="GO" id="GO:0016787">
    <property type="term" value="F:hydrolase activity"/>
    <property type="evidence" value="ECO:0007669"/>
    <property type="project" value="UniProtKB-KW"/>
</dbReference>
<evidence type="ECO:0000313" key="3">
    <source>
        <dbReference type="EMBL" id="AIZ56194.1"/>
    </source>
</evidence>
<dbReference type="EMBL" id="CP010070">
    <property type="protein sequence ID" value="AIZ56194.1"/>
    <property type="molecule type" value="Genomic_DNA"/>
</dbReference>
<evidence type="ECO:0000313" key="4">
    <source>
        <dbReference type="Proteomes" id="UP000030787"/>
    </source>
</evidence>
<feature type="domain" description="Alpha/beta hydrolase fold-3" evidence="2">
    <location>
        <begin position="55"/>
        <end position="260"/>
    </location>
</feature>
<proteinExistence type="predicted"/>
<evidence type="ECO:0000256" key="1">
    <source>
        <dbReference type="ARBA" id="ARBA00022801"/>
    </source>
</evidence>
<sequence length="284" mass="31677">MDKAQAAQMMIKAREGYSKYKLETKANVRFVDTSYGKIRVLEYGFDSDAVKPLYVDIHGGGYCIGSPEMDEAMNLFIRSRADVKIISIDWPKAPENPYPIGQEATYQVIKHYSDNAKKYKINKDNIGTGGYSSGGNFATVIPIKARERGDFRIKYQMLCVPGVDISGNPYGKPGSAKVLSGEFLEAIYLCYLPEPKYGKEPYASPRIAPKEMLIGQPPALLIAAGLDPLYPQYIDYAARLKDAGVEVEIHDFKNADHDFFFGQTEDSMKAREAIANFIKKHSQA</sequence>
<dbReference type="RefSeq" id="WP_048111539.1">
    <property type="nucleotide sequence ID" value="NZ_CP010070.1"/>
</dbReference>
<dbReference type="HOGENOM" id="CLU_012494_6_0_2"/>
<name>A0A0A7LAU4_9ARCH</name>
<evidence type="ECO:0000259" key="2">
    <source>
        <dbReference type="Pfam" id="PF07859"/>
    </source>
</evidence>
<organism evidence="3 4">
    <name type="scientific">Candidatus Methanoplasma termitum</name>
    <dbReference type="NCBI Taxonomy" id="1577791"/>
    <lineage>
        <taxon>Archaea</taxon>
        <taxon>Methanobacteriati</taxon>
        <taxon>Thermoplasmatota</taxon>
        <taxon>Thermoplasmata</taxon>
        <taxon>Methanomassiliicoccales</taxon>
        <taxon>Methanomassiliicoccaceae</taxon>
        <taxon>Candidatus Methanoplasma</taxon>
    </lineage>
</organism>
<dbReference type="Gene3D" id="3.40.50.1820">
    <property type="entry name" value="alpha/beta hydrolase"/>
    <property type="match status" value="1"/>
</dbReference>
<dbReference type="Pfam" id="PF07859">
    <property type="entry name" value="Abhydrolase_3"/>
    <property type="match status" value="1"/>
</dbReference>
<reference evidence="3 4" key="1">
    <citation type="journal article" date="2014" name="Appl. Environ. Microbiol.">
        <title>Comparative Genome Analysis of 'Candidatus Methanoplasma termitum' Indicates a New Mode of Energy Metabolism in the Seventh Order of Methanogens.</title>
        <authorList>
            <person name="Lang K."/>
            <person name="Schuldes J."/>
            <person name="Klingl A."/>
            <person name="Poehlein A."/>
            <person name="Daniel R."/>
            <person name="Brune A."/>
        </authorList>
    </citation>
    <scope>NUCLEOTIDE SEQUENCE [LARGE SCALE GENOMIC DNA]</scope>
    <source>
        <strain evidence="4">Mpt1</strain>
    </source>
</reference>
<dbReference type="SUPFAM" id="SSF53474">
    <property type="entry name" value="alpha/beta-Hydrolases"/>
    <property type="match status" value="1"/>
</dbReference>
<dbReference type="PANTHER" id="PTHR48081:SF8">
    <property type="entry name" value="ALPHA_BETA HYDROLASE FOLD-3 DOMAIN-CONTAINING PROTEIN-RELATED"/>
    <property type="match status" value="1"/>
</dbReference>